<dbReference type="AlphaFoldDB" id="A0AAJ1SZ30"/>
<dbReference type="Proteomes" id="UP001237207">
    <property type="component" value="Unassembled WGS sequence"/>
</dbReference>
<keyword evidence="2" id="KW-0167">Capsid protein</keyword>
<reference evidence="2" key="1">
    <citation type="submission" date="2023-07" db="EMBL/GenBank/DDBJ databases">
        <title>Genomic Encyclopedia of Type Strains, Phase IV (KMG-IV): sequencing the most valuable type-strain genomes for metagenomic binning, comparative biology and taxonomic classification.</title>
        <authorList>
            <person name="Goeker M."/>
        </authorList>
    </citation>
    <scope>NUCLEOTIDE SEQUENCE</scope>
    <source>
        <strain evidence="2">DSM 23947</strain>
    </source>
</reference>
<comment type="caution">
    <text evidence="2">The sequence shown here is derived from an EMBL/GenBank/DDBJ whole genome shotgun (WGS) entry which is preliminary data.</text>
</comment>
<dbReference type="EMBL" id="JAUSUC010000006">
    <property type="protein sequence ID" value="MDQ0214347.1"/>
    <property type="molecule type" value="Genomic_DNA"/>
</dbReference>
<dbReference type="Pfam" id="PF07875">
    <property type="entry name" value="Coat_F"/>
    <property type="match status" value="1"/>
</dbReference>
<dbReference type="RefSeq" id="WP_370873945.1">
    <property type="nucleotide sequence ID" value="NZ_JAUSUC010000006.1"/>
</dbReference>
<organism evidence="2 3">
    <name type="scientific">Oikeobacillus pervagus</name>
    <dbReference type="NCBI Taxonomy" id="1325931"/>
    <lineage>
        <taxon>Bacteria</taxon>
        <taxon>Bacillati</taxon>
        <taxon>Bacillota</taxon>
        <taxon>Bacilli</taxon>
        <taxon>Bacillales</taxon>
        <taxon>Bacillaceae</taxon>
        <taxon>Oikeobacillus</taxon>
    </lineage>
</organism>
<proteinExistence type="predicted"/>
<dbReference type="InterPro" id="IPR012851">
    <property type="entry name" value="Spore_coat_CotF-like"/>
</dbReference>
<keyword evidence="2" id="KW-0946">Virion</keyword>
<evidence type="ECO:0000313" key="3">
    <source>
        <dbReference type="Proteomes" id="UP001237207"/>
    </source>
</evidence>
<keyword evidence="3" id="KW-1185">Reference proteome</keyword>
<protein>
    <submittedName>
        <fullName evidence="2">Spore coat protein CotF</fullName>
    </submittedName>
</protein>
<evidence type="ECO:0000256" key="1">
    <source>
        <dbReference type="SAM" id="MobiDB-lite"/>
    </source>
</evidence>
<feature type="compositionally biased region" description="Polar residues" evidence="1">
    <location>
        <begin position="87"/>
        <end position="107"/>
    </location>
</feature>
<sequence length="107" mass="12488">MLQDKMIVNDYLSTINASLSRYGSIIAETDNEALRQTFIQMRNADESRQHQLYKYAAQKGHYKPASTAPVQEIQQLRSQLQQELQPMSHQMFQQVPQNQQGFNSYQH</sequence>
<evidence type="ECO:0000313" key="2">
    <source>
        <dbReference type="EMBL" id="MDQ0214347.1"/>
    </source>
</evidence>
<feature type="region of interest" description="Disordered" evidence="1">
    <location>
        <begin position="85"/>
        <end position="107"/>
    </location>
</feature>
<gene>
    <name evidence="2" type="ORF">J2S13_000743</name>
</gene>
<accession>A0AAJ1SZ30</accession>
<name>A0AAJ1SZ30_9BACI</name>